<reference evidence="1 2" key="1">
    <citation type="submission" date="2023-07" db="EMBL/GenBank/DDBJ databases">
        <title>Comparative genomics of wheat-associated soil bacteria to identify genetic determinants of phenazine resistance.</title>
        <authorList>
            <person name="Mouncey N."/>
        </authorList>
    </citation>
    <scope>NUCLEOTIDE SEQUENCE [LARGE SCALE GENOMIC DNA]</scope>
    <source>
        <strain evidence="1 2">W4I19-2</strain>
    </source>
</reference>
<dbReference type="Proteomes" id="UP001243364">
    <property type="component" value="Unassembled WGS sequence"/>
</dbReference>
<dbReference type="EMBL" id="JAUSYA010000001">
    <property type="protein sequence ID" value="MDQ0686239.1"/>
    <property type="molecule type" value="Genomic_DNA"/>
</dbReference>
<organism evidence="1 2">
    <name type="scientific">Streptomyces achromogenes</name>
    <dbReference type="NCBI Taxonomy" id="67255"/>
    <lineage>
        <taxon>Bacteria</taxon>
        <taxon>Bacillati</taxon>
        <taxon>Actinomycetota</taxon>
        <taxon>Actinomycetes</taxon>
        <taxon>Kitasatosporales</taxon>
        <taxon>Streptomycetaceae</taxon>
        <taxon>Streptomyces</taxon>
    </lineage>
</organism>
<evidence type="ECO:0000313" key="1">
    <source>
        <dbReference type="EMBL" id="MDQ0686239.1"/>
    </source>
</evidence>
<protein>
    <submittedName>
        <fullName evidence="1">Uncharacterized protein</fullName>
    </submittedName>
</protein>
<gene>
    <name evidence="1" type="ORF">QFZ56_005202</name>
</gene>
<evidence type="ECO:0000313" key="2">
    <source>
        <dbReference type="Proteomes" id="UP001243364"/>
    </source>
</evidence>
<comment type="caution">
    <text evidence="1">The sequence shown here is derived from an EMBL/GenBank/DDBJ whole genome shotgun (WGS) entry which is preliminary data.</text>
</comment>
<keyword evidence="2" id="KW-1185">Reference proteome</keyword>
<proteinExistence type="predicted"/>
<sequence>MPFLEDKFTGLHRVGRRSFDETERNFVGVNGPHVLPHNETGVIGWGTSWRMQGHLLMARRTGRPDYAERLAHLIDQVLLARDDLRGVSDFRGRGLPVWSTAHKFTAASVVLHDTDDRPALEITVCPPHARTARVAVHPDGDRHFRISVTGPQRTDVEVAGLSLDPLDDRRADRVLYAAYEQRTAVTARLLPSDRPGRGPRRPRPGTFAVRPAMVSLAAQTGMITYPMAGLARLARERPESVPAAVRGRIDGYLEAVDRAMRVHDEQWGTTDDGRGFYRWLPDEPVSFAGAELPTNEFLAMGRTAVQLAVVTGEARWRDRATAMARALHGDLTVSDGAAVWPYWPGFGRLYQGWEATGSAKIDGSDVRPSYRAVTVPEDVTHALIDIDFLCLYHDAPGLPEVFTEADMRAVANTFTRNVVERRGRGRAPWMRHDVGGEGRRGTDREQAHVAAWLPLRRWSREVPRLVRAIRPVTPPPPLMGVDSYCAALLTS</sequence>
<dbReference type="RefSeq" id="WP_307045872.1">
    <property type="nucleotide sequence ID" value="NZ_JAUSYA010000001.1"/>
</dbReference>
<accession>A0ABU0Q6E4</accession>
<name>A0ABU0Q6E4_STRAH</name>